<evidence type="ECO:0000256" key="4">
    <source>
        <dbReference type="PROSITE-ProRule" id="PRU00134"/>
    </source>
</evidence>
<dbReference type="Proteomes" id="UP000054270">
    <property type="component" value="Unassembled WGS sequence"/>
</dbReference>
<keyword evidence="3" id="KW-0862">Zinc</keyword>
<reference evidence="7" key="1">
    <citation type="submission" date="2014-04" db="EMBL/GenBank/DDBJ databases">
        <title>Evolutionary Origins and Diversification of the Mycorrhizal Mutualists.</title>
        <authorList>
            <consortium name="DOE Joint Genome Institute"/>
            <consortium name="Mycorrhizal Genomics Consortium"/>
            <person name="Kohler A."/>
            <person name="Kuo A."/>
            <person name="Nagy L.G."/>
            <person name="Floudas D."/>
            <person name="Copeland A."/>
            <person name="Barry K.W."/>
            <person name="Cichocki N."/>
            <person name="Veneault-Fourrey C."/>
            <person name="LaButti K."/>
            <person name="Lindquist E.A."/>
            <person name="Lipzen A."/>
            <person name="Lundell T."/>
            <person name="Morin E."/>
            <person name="Murat C."/>
            <person name="Riley R."/>
            <person name="Ohm R."/>
            <person name="Sun H."/>
            <person name="Tunlid A."/>
            <person name="Henrissat B."/>
            <person name="Grigoriev I.V."/>
            <person name="Hibbett D.S."/>
            <person name="Martin F."/>
        </authorList>
    </citation>
    <scope>NUCLEOTIDE SEQUENCE [LARGE SCALE GENOMIC DNA]</scope>
    <source>
        <strain evidence="7">FD-334 SS-4</strain>
    </source>
</reference>
<organism evidence="6 7">
    <name type="scientific">Hypholoma sublateritium (strain FD-334 SS-4)</name>
    <dbReference type="NCBI Taxonomy" id="945553"/>
    <lineage>
        <taxon>Eukaryota</taxon>
        <taxon>Fungi</taxon>
        <taxon>Dikarya</taxon>
        <taxon>Basidiomycota</taxon>
        <taxon>Agaricomycotina</taxon>
        <taxon>Agaricomycetes</taxon>
        <taxon>Agaricomycetidae</taxon>
        <taxon>Agaricales</taxon>
        <taxon>Agaricineae</taxon>
        <taxon>Strophariaceae</taxon>
        <taxon>Hypholoma</taxon>
    </lineage>
</organism>
<accession>A0A0D2NY37</accession>
<dbReference type="Gene3D" id="6.10.140.2220">
    <property type="match status" value="1"/>
</dbReference>
<evidence type="ECO:0000256" key="2">
    <source>
        <dbReference type="ARBA" id="ARBA00022771"/>
    </source>
</evidence>
<evidence type="ECO:0000259" key="5">
    <source>
        <dbReference type="PROSITE" id="PS50865"/>
    </source>
</evidence>
<dbReference type="InterPro" id="IPR002893">
    <property type="entry name" value="Znf_MYND"/>
</dbReference>
<keyword evidence="1" id="KW-0479">Metal-binding</keyword>
<dbReference type="GO" id="GO:0008270">
    <property type="term" value="F:zinc ion binding"/>
    <property type="evidence" value="ECO:0007669"/>
    <property type="project" value="UniProtKB-KW"/>
</dbReference>
<dbReference type="Pfam" id="PF01753">
    <property type="entry name" value="zf-MYND"/>
    <property type="match status" value="1"/>
</dbReference>
<evidence type="ECO:0000313" key="7">
    <source>
        <dbReference type="Proteomes" id="UP000054270"/>
    </source>
</evidence>
<dbReference type="OMA" id="ITEIVPW"/>
<dbReference type="STRING" id="945553.A0A0D2NY37"/>
<feature type="domain" description="MYND-type" evidence="5">
    <location>
        <begin position="152"/>
        <end position="189"/>
    </location>
</feature>
<protein>
    <recommendedName>
        <fullName evidence="5">MYND-type domain-containing protein</fullName>
    </recommendedName>
</protein>
<evidence type="ECO:0000256" key="1">
    <source>
        <dbReference type="ARBA" id="ARBA00022723"/>
    </source>
</evidence>
<evidence type="ECO:0000313" key="6">
    <source>
        <dbReference type="EMBL" id="KJA13390.1"/>
    </source>
</evidence>
<keyword evidence="7" id="KW-1185">Reference proteome</keyword>
<dbReference type="PROSITE" id="PS01360">
    <property type="entry name" value="ZF_MYND_1"/>
    <property type="match status" value="1"/>
</dbReference>
<dbReference type="PROSITE" id="PS50865">
    <property type="entry name" value="ZF_MYND_2"/>
    <property type="match status" value="1"/>
</dbReference>
<name>A0A0D2NY37_HYPSF</name>
<sequence length="212" mass="24201">MEDTGFNMRDETHFPTFAELPGDYDLDLRYYDDPGSDSDGITEPIKHWCLLAEIVQQIPHGRPVFSVRDKADERFTVGLFLGNRAVIPPSWARRCRAGGVIAIMYATAHDFVGGQHGVRVEEVENVMFFPCSLESFLRIGDEVTAVPATSKCAQCDQPSALQCARCKFTRYCGKDCQKASWTSRHKNECLAVQQVVDWSKRDWEEFDEYWMD</sequence>
<dbReference type="OrthoDB" id="265717at2759"/>
<proteinExistence type="predicted"/>
<evidence type="ECO:0000256" key="3">
    <source>
        <dbReference type="ARBA" id="ARBA00022833"/>
    </source>
</evidence>
<dbReference type="EMBL" id="KN817747">
    <property type="protein sequence ID" value="KJA13390.1"/>
    <property type="molecule type" value="Genomic_DNA"/>
</dbReference>
<gene>
    <name evidence="6" type="ORF">HYPSUDRAFT_49875</name>
</gene>
<dbReference type="AlphaFoldDB" id="A0A0D2NY37"/>
<dbReference type="SUPFAM" id="SSF144232">
    <property type="entry name" value="HIT/MYND zinc finger-like"/>
    <property type="match status" value="1"/>
</dbReference>
<keyword evidence="2 4" id="KW-0863">Zinc-finger</keyword>